<dbReference type="Pfam" id="PF01527">
    <property type="entry name" value="HTH_Tnp_1"/>
    <property type="match status" value="1"/>
</dbReference>
<accession>A0A8J8K6W5</accession>
<dbReference type="AlphaFoldDB" id="A0A8J8K6W5"/>
<comment type="caution">
    <text evidence="2">The sequence shown here is derived from an EMBL/GenBank/DDBJ whole genome shotgun (WGS) entry which is preliminary data.</text>
</comment>
<dbReference type="InterPro" id="IPR002514">
    <property type="entry name" value="Transposase_8"/>
</dbReference>
<dbReference type="EMBL" id="JABSNO010000064">
    <property type="protein sequence ID" value="NRS94185.1"/>
    <property type="molecule type" value="Genomic_DNA"/>
</dbReference>
<evidence type="ECO:0000256" key="1">
    <source>
        <dbReference type="SAM" id="Coils"/>
    </source>
</evidence>
<keyword evidence="3" id="KW-1185">Reference proteome</keyword>
<dbReference type="InterPro" id="IPR009057">
    <property type="entry name" value="Homeodomain-like_sf"/>
</dbReference>
<evidence type="ECO:0000313" key="3">
    <source>
        <dbReference type="Proteomes" id="UP000610746"/>
    </source>
</evidence>
<protein>
    <submittedName>
        <fullName evidence="2">Transposase-like protein</fullName>
    </submittedName>
</protein>
<proteinExistence type="predicted"/>
<sequence>MSLHRKKWKQKEKEEILLHAEEHGVSKTSREFNISTATIYNWKNKYNELGSEGLGNGAKTALERELAQLKRENSELKKIVAEKELALRVKDSLLKKNESLKRKE</sequence>
<feature type="coiled-coil region" evidence="1">
    <location>
        <begin position="59"/>
        <end position="86"/>
    </location>
</feature>
<dbReference type="GO" id="GO:0004803">
    <property type="term" value="F:transposase activity"/>
    <property type="evidence" value="ECO:0007669"/>
    <property type="project" value="InterPro"/>
</dbReference>
<dbReference type="Gene3D" id="1.10.10.10">
    <property type="entry name" value="Winged helix-like DNA-binding domain superfamily/Winged helix DNA-binding domain"/>
    <property type="match status" value="1"/>
</dbReference>
<dbReference type="SUPFAM" id="SSF46689">
    <property type="entry name" value="Homeodomain-like"/>
    <property type="match status" value="1"/>
</dbReference>
<dbReference type="GO" id="GO:0006313">
    <property type="term" value="P:DNA transposition"/>
    <property type="evidence" value="ECO:0007669"/>
    <property type="project" value="InterPro"/>
</dbReference>
<reference evidence="2" key="1">
    <citation type="submission" date="2020-05" db="EMBL/GenBank/DDBJ databases">
        <title>Genomic Encyclopedia of Type Strains, Phase IV (KMG-V): Genome sequencing to study the core and pangenomes of soil and plant-associated prokaryotes.</title>
        <authorList>
            <person name="Whitman W."/>
        </authorList>
    </citation>
    <scope>NUCLEOTIDE SEQUENCE</scope>
    <source>
        <strain evidence="2">16F</strain>
    </source>
</reference>
<evidence type="ECO:0000313" key="2">
    <source>
        <dbReference type="EMBL" id="NRS94185.1"/>
    </source>
</evidence>
<gene>
    <name evidence="2" type="ORF">HNQ03_003291</name>
</gene>
<dbReference type="Proteomes" id="UP000610746">
    <property type="component" value="Unassembled WGS sequence"/>
</dbReference>
<dbReference type="RefSeq" id="WP_173780699.1">
    <property type="nucleotide sequence ID" value="NZ_JABSNO010000064.1"/>
</dbReference>
<keyword evidence="1" id="KW-0175">Coiled coil</keyword>
<dbReference type="InterPro" id="IPR036388">
    <property type="entry name" value="WH-like_DNA-bd_sf"/>
</dbReference>
<organism evidence="2 3">
    <name type="scientific">Frigoriflavimonas asaccharolytica</name>
    <dbReference type="NCBI Taxonomy" id="2735899"/>
    <lineage>
        <taxon>Bacteria</taxon>
        <taxon>Pseudomonadati</taxon>
        <taxon>Bacteroidota</taxon>
        <taxon>Flavobacteriia</taxon>
        <taxon>Flavobacteriales</taxon>
        <taxon>Weeksellaceae</taxon>
        <taxon>Frigoriflavimonas</taxon>
    </lineage>
</organism>
<name>A0A8J8K6W5_9FLAO</name>
<dbReference type="GO" id="GO:0003677">
    <property type="term" value="F:DNA binding"/>
    <property type="evidence" value="ECO:0007669"/>
    <property type="project" value="InterPro"/>
</dbReference>